<dbReference type="EMBL" id="AJWZ01008327">
    <property type="protein sequence ID" value="EKC54415.1"/>
    <property type="molecule type" value="Genomic_DNA"/>
</dbReference>
<comment type="caution">
    <text evidence="1">The sequence shown here is derived from an EMBL/GenBank/DDBJ whole genome shotgun (WGS) entry which is preliminary data.</text>
</comment>
<gene>
    <name evidence="1" type="ORF">OBE_12098</name>
</gene>
<reference evidence="1" key="1">
    <citation type="journal article" date="2013" name="Environ. Microbiol.">
        <title>Microbiota from the distal guts of lean and obese adolescents exhibit partial functional redundancy besides clear differences in community structure.</title>
        <authorList>
            <person name="Ferrer M."/>
            <person name="Ruiz A."/>
            <person name="Lanza F."/>
            <person name="Haange S.B."/>
            <person name="Oberbach A."/>
            <person name="Till H."/>
            <person name="Bargiela R."/>
            <person name="Campoy C."/>
            <person name="Segura M.T."/>
            <person name="Richter M."/>
            <person name="von Bergen M."/>
            <person name="Seifert J."/>
            <person name="Suarez A."/>
        </authorList>
    </citation>
    <scope>NUCLEOTIDE SEQUENCE</scope>
</reference>
<proteinExistence type="predicted"/>
<sequence length="69" mass="8431">MNLNTVMDKHYINDEYDRHLWLDVFPMDGLPESERETKRIYKKSLLLRRTLKMLKAKDEVIKYESKNQT</sequence>
<evidence type="ECO:0000313" key="1">
    <source>
        <dbReference type="EMBL" id="EKC54415.1"/>
    </source>
</evidence>
<name>K1SKU5_9ZZZZ</name>
<organism evidence="1">
    <name type="scientific">human gut metagenome</name>
    <dbReference type="NCBI Taxonomy" id="408170"/>
    <lineage>
        <taxon>unclassified sequences</taxon>
        <taxon>metagenomes</taxon>
        <taxon>organismal metagenomes</taxon>
    </lineage>
</organism>
<accession>K1SKU5</accession>
<protein>
    <submittedName>
        <fullName evidence="1">Uncharacterized protein</fullName>
    </submittedName>
</protein>
<dbReference type="AlphaFoldDB" id="K1SKU5"/>